<evidence type="ECO:0000259" key="3">
    <source>
        <dbReference type="Pfam" id="PF16220"/>
    </source>
</evidence>
<dbReference type="PANTHER" id="PTHR30273">
    <property type="entry name" value="PERIPLASMIC SIGNAL SENSOR AND SIGMA FACTOR ACTIVATOR FECR-RELATED"/>
    <property type="match status" value="1"/>
</dbReference>
<accession>C6XBM0</accession>
<dbReference type="Proteomes" id="UP000002743">
    <property type="component" value="Chromosome"/>
</dbReference>
<evidence type="ECO:0000256" key="1">
    <source>
        <dbReference type="SAM" id="Phobius"/>
    </source>
</evidence>
<dbReference type="InterPro" id="IPR012373">
    <property type="entry name" value="Ferrdict_sens_TM"/>
</dbReference>
<dbReference type="Pfam" id="PF16220">
    <property type="entry name" value="DUF4880"/>
    <property type="match status" value="1"/>
</dbReference>
<sequence>MNNRKALASEAVDPVVLTAIDWMVRLDNGHAPADVKAAFERWIAASDRHQQAWQEMTRALQPASQLQSAQHQSPAQLAVIREVLSAPPSPQRRRLLNGMALVLVGLGTAYLLKRSPTGMALTADIATSTAERKTVILADGSQLTLDAESAIDIHFSAGKRWLTLHAGACIVQVAADLARPFTVATPHGSVTALGTRFMVRRQPDRSLAVVLQHSVLLAAGPHQQVLSEGESAWFDSNGIAAAREDMRSYAAWEDGVLDVRNQSLGEVVDALRAYRKDYLRVSPAASKLRVFGVFQLDDPERSLRTLAQALPVRITHYGPWLTLIDNR</sequence>
<reference evidence="5" key="1">
    <citation type="submission" date="2009-07" db="EMBL/GenBank/DDBJ databases">
        <title>Complete sequence of chromosome of Methylovorus sp. SIP3-4.</title>
        <authorList>
            <person name="Lucas S."/>
            <person name="Copeland A."/>
            <person name="Lapidus A."/>
            <person name="Glavina del Rio T."/>
            <person name="Tice H."/>
            <person name="Bruce D."/>
            <person name="Goodwin L."/>
            <person name="Pitluck S."/>
            <person name="Clum A."/>
            <person name="Larimer F."/>
            <person name="Land M."/>
            <person name="Hauser L."/>
            <person name="Kyrpides N."/>
            <person name="Mikhailova N."/>
            <person name="Kayluzhnaya M."/>
            <person name="Chistoserdova L."/>
        </authorList>
    </citation>
    <scope>NUCLEOTIDE SEQUENCE [LARGE SCALE GENOMIC DNA]</scope>
    <source>
        <strain evidence="5">SIP3-4</strain>
    </source>
</reference>
<reference evidence="4 5" key="2">
    <citation type="journal article" date="2011" name="J. Bacteriol.">
        <title>Genomes of three methylotrophs from a single niche uncover genetic and metabolic divergence of Methylophilaceae.</title>
        <authorList>
            <person name="Lapidus A."/>
            <person name="Clum A."/>
            <person name="Labutti K."/>
            <person name="Kaluzhnaya M.G."/>
            <person name="Lim S."/>
            <person name="Beck D.A."/>
            <person name="Glavina Del Rio T."/>
            <person name="Nolan M."/>
            <person name="Mavromatis K."/>
            <person name="Huntemann M."/>
            <person name="Lucas S."/>
            <person name="Lidstrom M.E."/>
            <person name="Ivanova N."/>
            <person name="Chistoserdova L."/>
        </authorList>
    </citation>
    <scope>NUCLEOTIDE SEQUENCE [LARGE SCALE GENOMIC DNA]</scope>
    <source>
        <strain evidence="4 5">SIP3-4</strain>
    </source>
</reference>
<feature type="transmembrane region" description="Helical" evidence="1">
    <location>
        <begin position="95"/>
        <end position="112"/>
    </location>
</feature>
<keyword evidence="1" id="KW-1133">Transmembrane helix</keyword>
<dbReference type="OrthoDB" id="8534726at2"/>
<dbReference type="GO" id="GO:0016989">
    <property type="term" value="F:sigma factor antagonist activity"/>
    <property type="evidence" value="ECO:0007669"/>
    <property type="project" value="TreeGrafter"/>
</dbReference>
<dbReference type="eggNOG" id="COG3712">
    <property type="taxonomic scope" value="Bacteria"/>
</dbReference>
<evidence type="ECO:0000259" key="2">
    <source>
        <dbReference type="Pfam" id="PF04773"/>
    </source>
</evidence>
<evidence type="ECO:0000313" key="5">
    <source>
        <dbReference type="Proteomes" id="UP000002743"/>
    </source>
</evidence>
<feature type="domain" description="FecR protein" evidence="2">
    <location>
        <begin position="124"/>
        <end position="215"/>
    </location>
</feature>
<name>C6XBM0_METGS</name>
<keyword evidence="5" id="KW-1185">Reference proteome</keyword>
<dbReference type="Pfam" id="PF04773">
    <property type="entry name" value="FecR"/>
    <property type="match status" value="1"/>
</dbReference>
<dbReference type="EMBL" id="CP001674">
    <property type="protein sequence ID" value="ACT51990.1"/>
    <property type="molecule type" value="Genomic_DNA"/>
</dbReference>
<proteinExistence type="predicted"/>
<dbReference type="STRING" id="582744.Msip34_2753"/>
<dbReference type="InterPro" id="IPR006860">
    <property type="entry name" value="FecR"/>
</dbReference>
<keyword evidence="1" id="KW-0472">Membrane</keyword>
<dbReference type="AlphaFoldDB" id="C6XBM0"/>
<dbReference type="KEGG" id="mei:Msip34_2753"/>
<dbReference type="PANTHER" id="PTHR30273:SF2">
    <property type="entry name" value="PROTEIN FECR"/>
    <property type="match status" value="1"/>
</dbReference>
<dbReference type="Gene3D" id="2.60.120.1440">
    <property type="match status" value="1"/>
</dbReference>
<evidence type="ECO:0000313" key="4">
    <source>
        <dbReference type="EMBL" id="ACT51990.1"/>
    </source>
</evidence>
<protein>
    <submittedName>
        <fullName evidence="4">Anti-FecI sigma factor, FecR</fullName>
    </submittedName>
</protein>
<dbReference type="RefSeq" id="WP_015831196.1">
    <property type="nucleotide sequence ID" value="NC_012969.1"/>
</dbReference>
<dbReference type="PIRSF" id="PIRSF018266">
    <property type="entry name" value="FecR"/>
    <property type="match status" value="1"/>
</dbReference>
<dbReference type="HOGENOM" id="CLU_050192_0_0_4"/>
<keyword evidence="1" id="KW-0812">Transmembrane</keyword>
<feature type="domain" description="FecR N-terminal" evidence="3">
    <location>
        <begin position="19"/>
        <end position="58"/>
    </location>
</feature>
<dbReference type="InterPro" id="IPR032623">
    <property type="entry name" value="FecR_N"/>
</dbReference>
<organism evidence="4 5">
    <name type="scientific">Methylovorus glucosotrophus (strain SIP3-4)</name>
    <dbReference type="NCBI Taxonomy" id="582744"/>
    <lineage>
        <taxon>Bacteria</taxon>
        <taxon>Pseudomonadati</taxon>
        <taxon>Pseudomonadota</taxon>
        <taxon>Betaproteobacteria</taxon>
        <taxon>Nitrosomonadales</taxon>
        <taxon>Methylophilaceae</taxon>
        <taxon>Methylovorus</taxon>
    </lineage>
</organism>
<gene>
    <name evidence="4" type="ordered locus">Msip34_2753</name>
</gene>